<dbReference type="EMBL" id="FO082058">
    <property type="protein sequence ID" value="CCE73186.1"/>
    <property type="molecule type" value="Genomic_DNA"/>
</dbReference>
<dbReference type="STRING" id="559304.G8YTD5"/>
<organism evidence="9 10">
    <name type="scientific">Pichia sorbitophila (strain ATCC MYA-4447 / BCRC 22081 / CBS 7064 / NBRC 10061 / NRRL Y-12695)</name>
    <name type="common">Hybrid yeast</name>
    <dbReference type="NCBI Taxonomy" id="559304"/>
    <lineage>
        <taxon>Eukaryota</taxon>
        <taxon>Fungi</taxon>
        <taxon>Dikarya</taxon>
        <taxon>Ascomycota</taxon>
        <taxon>Saccharomycotina</taxon>
        <taxon>Pichiomycetes</taxon>
        <taxon>Debaryomycetaceae</taxon>
        <taxon>Millerozyma</taxon>
    </lineage>
</organism>
<dbReference type="SUPFAM" id="SSF46785">
    <property type="entry name" value="Winged helix' DNA-binding domain"/>
    <property type="match status" value="2"/>
</dbReference>
<keyword evidence="8" id="KW-0472">Membrane</keyword>
<comment type="similarity">
    <text evidence="3">Belongs to the SNF8 family.</text>
</comment>
<dbReference type="FunCoup" id="G8YTD5">
    <property type="interactions" value="1070"/>
</dbReference>
<protein>
    <submittedName>
        <fullName evidence="9">Piso0_000209 protein</fullName>
    </submittedName>
</protein>
<dbReference type="eggNOG" id="KOG3341">
    <property type="taxonomic scope" value="Eukaryota"/>
</dbReference>
<sequence>MESTKSNDRDKYSELGEIFNKKHTEALSTQLSVFRSALINFANDHGDEIKEKDEFRNKFTQICQSVGVDPLELMVHTCSKSQKRNESFYSALAVRLVEICKSTREMNGGIMSMKELISRLSENVNLETPITDSDVKKSFYILESLGGGFEFININGKQWLKFSSTSSGGKGMSSDQQKIYEMCEFMGGYVTVQLLRDNYGWDTIRCSNVLEELIMDGYLWIDSQAEGGVQYWVPSWISA</sequence>
<evidence type="ECO:0000256" key="5">
    <source>
        <dbReference type="ARBA" id="ARBA00022490"/>
    </source>
</evidence>
<comment type="subcellular location">
    <subcellularLocation>
        <location evidence="2">Cytoplasm</location>
    </subcellularLocation>
    <subcellularLocation>
        <location evidence="1">Endosome membrane</location>
        <topology evidence="1">Peripheral membrane protein</topology>
    </subcellularLocation>
</comment>
<dbReference type="AlphaFoldDB" id="G8YTD5"/>
<dbReference type="InterPro" id="IPR040608">
    <property type="entry name" value="Snf8/Vps36"/>
</dbReference>
<dbReference type="InterPro" id="IPR036390">
    <property type="entry name" value="WH_DNA-bd_sf"/>
</dbReference>
<dbReference type="HOGENOM" id="CLU_070147_0_1_1"/>
<evidence type="ECO:0000313" key="9">
    <source>
        <dbReference type="EMBL" id="CCE73186.1"/>
    </source>
</evidence>
<evidence type="ECO:0000256" key="4">
    <source>
        <dbReference type="ARBA" id="ARBA00022448"/>
    </source>
</evidence>
<dbReference type="InterPro" id="IPR016689">
    <property type="entry name" value="ESCRT-2_cplx_Snf8"/>
</dbReference>
<dbReference type="Gene3D" id="1.10.10.10">
    <property type="entry name" value="Winged helix-like DNA-binding domain superfamily/Winged helix DNA-binding domain"/>
    <property type="match status" value="2"/>
</dbReference>
<name>G8YTD5_PICSO</name>
<keyword evidence="10" id="KW-1185">Reference proteome</keyword>
<evidence type="ECO:0000256" key="8">
    <source>
        <dbReference type="ARBA" id="ARBA00023136"/>
    </source>
</evidence>
<dbReference type="OrthoDB" id="283883at2759"/>
<dbReference type="PANTHER" id="PTHR12806">
    <property type="entry name" value="EAP30 SUBUNIT OF ELL COMPLEX"/>
    <property type="match status" value="1"/>
</dbReference>
<dbReference type="Gene3D" id="6.10.140.180">
    <property type="match status" value="1"/>
</dbReference>
<dbReference type="GO" id="GO:0000814">
    <property type="term" value="C:ESCRT II complex"/>
    <property type="evidence" value="ECO:0007669"/>
    <property type="project" value="InterPro"/>
</dbReference>
<evidence type="ECO:0000256" key="2">
    <source>
        <dbReference type="ARBA" id="ARBA00004496"/>
    </source>
</evidence>
<dbReference type="OMA" id="KMCYSIG"/>
<gene>
    <name evidence="9" type="primary">Piso0_000209</name>
    <name evidence="9" type="ORF">GNLVRS01_PISO0B04467g</name>
</gene>
<keyword evidence="7" id="KW-0653">Protein transport</keyword>
<evidence type="ECO:0000256" key="3">
    <source>
        <dbReference type="ARBA" id="ARBA00009834"/>
    </source>
</evidence>
<dbReference type="GO" id="GO:0043328">
    <property type="term" value="P:protein transport to vacuole involved in ubiquitin-dependent protein catabolic process via the multivesicular body sorting pathway"/>
    <property type="evidence" value="ECO:0007669"/>
    <property type="project" value="TreeGrafter"/>
</dbReference>
<dbReference type="InterPro" id="IPR036388">
    <property type="entry name" value="WH-like_DNA-bd_sf"/>
</dbReference>
<evidence type="ECO:0000256" key="7">
    <source>
        <dbReference type="ARBA" id="ARBA00022927"/>
    </source>
</evidence>
<keyword evidence="4" id="KW-0813">Transport</keyword>
<reference evidence="9 10" key="1">
    <citation type="journal article" date="2012" name="G3 (Bethesda)">
        <title>Pichia sorbitophila, an interspecies yeast hybrid reveals early steps of genome resolution following polyploidization.</title>
        <authorList>
            <person name="Leh Louis V."/>
            <person name="Despons L."/>
            <person name="Friedrich A."/>
            <person name="Martin T."/>
            <person name="Durrens P."/>
            <person name="Casaregola S."/>
            <person name="Neuveglise C."/>
            <person name="Fairhead C."/>
            <person name="Marck C."/>
            <person name="Cruz J.A."/>
            <person name="Straub M.L."/>
            <person name="Kugler V."/>
            <person name="Sacerdot C."/>
            <person name="Uzunov Z."/>
            <person name="Thierry A."/>
            <person name="Weiss S."/>
            <person name="Bleykasten C."/>
            <person name="De Montigny J."/>
            <person name="Jacques N."/>
            <person name="Jung P."/>
            <person name="Lemaire M."/>
            <person name="Mallet S."/>
            <person name="Morel G."/>
            <person name="Richard G.F."/>
            <person name="Sarkar A."/>
            <person name="Savel G."/>
            <person name="Schacherer J."/>
            <person name="Seret M.L."/>
            <person name="Talla E."/>
            <person name="Samson G."/>
            <person name="Jubin C."/>
            <person name="Poulain J."/>
            <person name="Vacherie B."/>
            <person name="Barbe V."/>
            <person name="Pelletier E."/>
            <person name="Sherman D.J."/>
            <person name="Westhof E."/>
            <person name="Weissenbach J."/>
            <person name="Baret P.V."/>
            <person name="Wincker P."/>
            <person name="Gaillardin C."/>
            <person name="Dujon B."/>
            <person name="Souciet J.L."/>
        </authorList>
    </citation>
    <scope>NUCLEOTIDE SEQUENCE [LARGE SCALE GENOMIC DNA]</scope>
    <source>
        <strain evidence="10">ATCC MYA-4447 / BCRC 22081 / CBS 7064 / NBRC 10061 / NRRL Y-12695</strain>
    </source>
</reference>
<keyword evidence="5" id="KW-0963">Cytoplasm</keyword>
<evidence type="ECO:0000313" key="10">
    <source>
        <dbReference type="Proteomes" id="UP000005222"/>
    </source>
</evidence>
<dbReference type="Proteomes" id="UP000005222">
    <property type="component" value="Chromosome B"/>
</dbReference>
<proteinExistence type="inferred from homology"/>
<accession>G8YTD5</accession>
<dbReference type="FunFam" id="1.10.10.10:FF:000397">
    <property type="entry name" value="Vacuolar-sorting protein SNF8"/>
    <property type="match status" value="1"/>
</dbReference>
<dbReference type="InParanoid" id="G8YTD5"/>
<evidence type="ECO:0000256" key="1">
    <source>
        <dbReference type="ARBA" id="ARBA00004481"/>
    </source>
</evidence>
<evidence type="ECO:0000256" key="6">
    <source>
        <dbReference type="ARBA" id="ARBA00022753"/>
    </source>
</evidence>
<keyword evidence="6" id="KW-0967">Endosome</keyword>
<dbReference type="PANTHER" id="PTHR12806:SF0">
    <property type="entry name" value="VACUOLAR-SORTING PROTEIN SNF8"/>
    <property type="match status" value="1"/>
</dbReference>
<dbReference type="Pfam" id="PF04157">
    <property type="entry name" value="EAP30"/>
    <property type="match status" value="1"/>
</dbReference>